<feature type="compositionally biased region" description="Polar residues" evidence="1">
    <location>
        <begin position="1"/>
        <end position="19"/>
    </location>
</feature>
<comment type="caution">
    <text evidence="2">The sequence shown here is derived from an EMBL/GenBank/DDBJ whole genome shotgun (WGS) entry which is preliminary data.</text>
</comment>
<evidence type="ECO:0000313" key="3">
    <source>
        <dbReference type="Proteomes" id="UP000824231"/>
    </source>
</evidence>
<evidence type="ECO:0000313" key="2">
    <source>
        <dbReference type="EMBL" id="HIX35249.1"/>
    </source>
</evidence>
<gene>
    <name evidence="2" type="ORF">H9856_02390</name>
</gene>
<evidence type="ECO:0000256" key="1">
    <source>
        <dbReference type="SAM" id="MobiDB-lite"/>
    </source>
</evidence>
<accession>A0A9D1VHC5</accession>
<name>A0A9D1VHC5_9LACO</name>
<dbReference type="EMBL" id="DXFH01000006">
    <property type="protein sequence ID" value="HIX35249.1"/>
    <property type="molecule type" value="Genomic_DNA"/>
</dbReference>
<feature type="compositionally biased region" description="Polar residues" evidence="1">
    <location>
        <begin position="36"/>
        <end position="70"/>
    </location>
</feature>
<dbReference type="AlphaFoldDB" id="A0A9D1VHC5"/>
<reference evidence="2" key="1">
    <citation type="journal article" date="2021" name="PeerJ">
        <title>Extensive microbial diversity within the chicken gut microbiome revealed by metagenomics and culture.</title>
        <authorList>
            <person name="Gilroy R."/>
            <person name="Ravi A."/>
            <person name="Getino M."/>
            <person name="Pursley I."/>
            <person name="Horton D.L."/>
            <person name="Alikhan N.F."/>
            <person name="Baker D."/>
            <person name="Gharbi K."/>
            <person name="Hall N."/>
            <person name="Watson M."/>
            <person name="Adriaenssens E.M."/>
            <person name="Foster-Nyarko E."/>
            <person name="Jarju S."/>
            <person name="Secka A."/>
            <person name="Antonio M."/>
            <person name="Oren A."/>
            <person name="Chaudhuri R.R."/>
            <person name="La Ragione R."/>
            <person name="Hildebrand F."/>
            <person name="Pallen M.J."/>
        </authorList>
    </citation>
    <scope>NUCLEOTIDE SEQUENCE</scope>
    <source>
        <strain evidence="2">ChiSxjej3B15-572</strain>
    </source>
</reference>
<dbReference type="Proteomes" id="UP000824231">
    <property type="component" value="Unassembled WGS sequence"/>
</dbReference>
<proteinExistence type="predicted"/>
<reference evidence="2" key="2">
    <citation type="submission" date="2021-04" db="EMBL/GenBank/DDBJ databases">
        <authorList>
            <person name="Gilroy R."/>
        </authorList>
    </citation>
    <scope>NUCLEOTIDE SEQUENCE</scope>
    <source>
        <strain evidence="2">ChiSxjej3B15-572</strain>
    </source>
</reference>
<feature type="region of interest" description="Disordered" evidence="1">
    <location>
        <begin position="1"/>
        <end position="70"/>
    </location>
</feature>
<protein>
    <submittedName>
        <fullName evidence="2">Uncharacterized protein</fullName>
    </submittedName>
</protein>
<organism evidence="2 3">
    <name type="scientific">Candidatus Limosilactobacillus merdigallinarum</name>
    <dbReference type="NCBI Taxonomy" id="2838652"/>
    <lineage>
        <taxon>Bacteria</taxon>
        <taxon>Bacillati</taxon>
        <taxon>Bacillota</taxon>
        <taxon>Bacilli</taxon>
        <taxon>Lactobacillales</taxon>
        <taxon>Lactobacillaceae</taxon>
        <taxon>Limosilactobacillus</taxon>
    </lineage>
</organism>
<sequence>MAKQNEAANATDAQKTNDAVNKIQDHINSEAGPLKSQANASYASKSEAVTSQAAKATSDENAQYANAVTK</sequence>